<sequence>MLNVDWPPPALVGVRAAEILAALRADPDVVHLAEATHRHPDYWSTLGGVGIVVRWGFTDDGAPLFGEALRVLALKAALHELTAGAEYGAEIAVSAPVDEMVHALLAQYTVWLRIQTRTRITLAHATSRERYRWEPGDYTDHCYRAAGWGTPPARYWIPGPEARRRLDLLAARFRSIGVHDGGRRHELDFGTHRAGYGAGPDLRDG</sequence>
<dbReference type="OrthoDB" id="3212632at2"/>
<evidence type="ECO:0000313" key="2">
    <source>
        <dbReference type="Proteomes" id="UP000198420"/>
    </source>
</evidence>
<dbReference type="RefSeq" id="WP_089316966.1">
    <property type="nucleotide sequence ID" value="NZ_FZNP01000031.1"/>
</dbReference>
<gene>
    <name evidence="1" type="ORF">SAMN06265355_13116</name>
</gene>
<dbReference type="Proteomes" id="UP000198420">
    <property type="component" value="Unassembled WGS sequence"/>
</dbReference>
<accession>A0A239HGZ7</accession>
<protein>
    <submittedName>
        <fullName evidence="1">Uncharacterized protein</fullName>
    </submittedName>
</protein>
<evidence type="ECO:0000313" key="1">
    <source>
        <dbReference type="EMBL" id="SNS80421.1"/>
    </source>
</evidence>
<keyword evidence="2" id="KW-1185">Reference proteome</keyword>
<name>A0A239HGZ7_9ACTN</name>
<reference evidence="2" key="1">
    <citation type="submission" date="2017-06" db="EMBL/GenBank/DDBJ databases">
        <authorList>
            <person name="Varghese N."/>
            <person name="Submissions S."/>
        </authorList>
    </citation>
    <scope>NUCLEOTIDE SEQUENCE [LARGE SCALE GENOMIC DNA]</scope>
    <source>
        <strain evidence="2">DSM 44485</strain>
    </source>
</reference>
<organism evidence="1 2">
    <name type="scientific">Actinomadura mexicana</name>
    <dbReference type="NCBI Taxonomy" id="134959"/>
    <lineage>
        <taxon>Bacteria</taxon>
        <taxon>Bacillati</taxon>
        <taxon>Actinomycetota</taxon>
        <taxon>Actinomycetes</taxon>
        <taxon>Streptosporangiales</taxon>
        <taxon>Thermomonosporaceae</taxon>
        <taxon>Actinomadura</taxon>
    </lineage>
</organism>
<dbReference type="AlphaFoldDB" id="A0A239HGZ7"/>
<proteinExistence type="predicted"/>
<dbReference type="EMBL" id="FZNP01000031">
    <property type="protein sequence ID" value="SNS80421.1"/>
    <property type="molecule type" value="Genomic_DNA"/>
</dbReference>